<feature type="compositionally biased region" description="Polar residues" evidence="1">
    <location>
        <begin position="21"/>
        <end position="39"/>
    </location>
</feature>
<sequence length="173" mass="18792">MASLRKMNTALELKHPRYSCRVQSKSEPNNWEQESCQGDDNNHDAGNQAVAGTAARGAPANRGQSHRRVSAPPTQPGSNIPRRKPPKATHTQVLRDVPSVPDLGDENQIQPVVDAKCDKTANKDHVGTDENRPPISDGGFRGRGRRGRGFFRSRRGRGLRASPSAKDGGIDKA</sequence>
<name>A0A0A1SRM3_9HYPO</name>
<feature type="compositionally biased region" description="Low complexity" evidence="1">
    <location>
        <begin position="49"/>
        <end position="63"/>
    </location>
</feature>
<gene>
    <name evidence="2" type="ORF">VHEMI03131</name>
</gene>
<protein>
    <submittedName>
        <fullName evidence="2">Uncharacterized protein</fullName>
    </submittedName>
</protein>
<organism evidence="2 3">
    <name type="scientific">[Torrubiella] hemipterigena</name>
    <dbReference type="NCBI Taxonomy" id="1531966"/>
    <lineage>
        <taxon>Eukaryota</taxon>
        <taxon>Fungi</taxon>
        <taxon>Dikarya</taxon>
        <taxon>Ascomycota</taxon>
        <taxon>Pezizomycotina</taxon>
        <taxon>Sordariomycetes</taxon>
        <taxon>Hypocreomycetidae</taxon>
        <taxon>Hypocreales</taxon>
        <taxon>Clavicipitaceae</taxon>
        <taxon>Clavicipitaceae incertae sedis</taxon>
        <taxon>'Torrubiella' clade</taxon>
    </lineage>
</organism>
<proteinExistence type="predicted"/>
<reference evidence="2 3" key="1">
    <citation type="journal article" date="2015" name="Genome Announc.">
        <title>Draft Genome Sequence and Gene Annotation of the Entomopathogenic Fungus Verticillium hemipterigenum.</title>
        <authorList>
            <person name="Horn F."/>
            <person name="Habel A."/>
            <person name="Scharf D.H."/>
            <person name="Dworschak J."/>
            <person name="Brakhage A.A."/>
            <person name="Guthke R."/>
            <person name="Hertweck C."/>
            <person name="Linde J."/>
        </authorList>
    </citation>
    <scope>NUCLEOTIDE SEQUENCE [LARGE SCALE GENOMIC DNA]</scope>
</reference>
<evidence type="ECO:0000313" key="3">
    <source>
        <dbReference type="Proteomes" id="UP000039046"/>
    </source>
</evidence>
<evidence type="ECO:0000313" key="2">
    <source>
        <dbReference type="EMBL" id="CEJ83103.1"/>
    </source>
</evidence>
<feature type="compositionally biased region" description="Basic and acidic residues" evidence="1">
    <location>
        <begin position="115"/>
        <end position="132"/>
    </location>
</feature>
<evidence type="ECO:0000256" key="1">
    <source>
        <dbReference type="SAM" id="MobiDB-lite"/>
    </source>
</evidence>
<dbReference type="AlphaFoldDB" id="A0A0A1SRM3"/>
<dbReference type="HOGENOM" id="CLU_1548697_0_0_1"/>
<accession>A0A0A1SRM3</accession>
<feature type="compositionally biased region" description="Basic residues" evidence="1">
    <location>
        <begin position="142"/>
        <end position="158"/>
    </location>
</feature>
<dbReference type="Proteomes" id="UP000039046">
    <property type="component" value="Unassembled WGS sequence"/>
</dbReference>
<keyword evidence="3" id="KW-1185">Reference proteome</keyword>
<dbReference type="EMBL" id="CDHN01000001">
    <property type="protein sequence ID" value="CEJ83103.1"/>
    <property type="molecule type" value="Genomic_DNA"/>
</dbReference>
<feature type="region of interest" description="Disordered" evidence="1">
    <location>
        <begin position="1"/>
        <end position="173"/>
    </location>
</feature>